<evidence type="ECO:0000313" key="2">
    <source>
        <dbReference type="EMBL" id="KAA1014479.1"/>
    </source>
</evidence>
<dbReference type="SUPFAM" id="SSF51430">
    <property type="entry name" value="NAD(P)-linked oxidoreductase"/>
    <property type="match status" value="1"/>
</dbReference>
<dbReference type="Pfam" id="PF00248">
    <property type="entry name" value="Aldo_ket_red"/>
    <property type="match status" value="1"/>
</dbReference>
<keyword evidence="3" id="KW-1185">Reference proteome</keyword>
<feature type="domain" description="NADP-dependent oxidoreductase" evidence="1">
    <location>
        <begin position="15"/>
        <end position="333"/>
    </location>
</feature>
<dbReference type="PANTHER" id="PTHR43312">
    <property type="entry name" value="D-THREO-ALDOSE 1-DEHYDROGENASE"/>
    <property type="match status" value="1"/>
</dbReference>
<dbReference type="Gene3D" id="3.20.20.100">
    <property type="entry name" value="NADP-dependent oxidoreductase domain"/>
    <property type="match status" value="1"/>
</dbReference>
<reference evidence="2 3" key="1">
    <citation type="submission" date="2019-08" db="EMBL/GenBank/DDBJ databases">
        <title>Paraburkholderia sp. DCY113.</title>
        <authorList>
            <person name="Kang J."/>
        </authorList>
    </citation>
    <scope>NUCLEOTIDE SEQUENCE [LARGE SCALE GENOMIC DNA]</scope>
    <source>
        <strain evidence="2 3">DCY113</strain>
    </source>
</reference>
<evidence type="ECO:0000259" key="1">
    <source>
        <dbReference type="Pfam" id="PF00248"/>
    </source>
</evidence>
<protein>
    <submittedName>
        <fullName evidence="2">Aldo/keto reductase</fullName>
    </submittedName>
</protein>
<accession>A0A5B0HGN1</accession>
<dbReference type="InterPro" id="IPR053135">
    <property type="entry name" value="AKR2_Oxidoreductase"/>
</dbReference>
<dbReference type="InterPro" id="IPR036812">
    <property type="entry name" value="NAD(P)_OxRdtase_dom_sf"/>
</dbReference>
<sequence>MLYRTVGAAGIKVSEIGFGCGGNAGLMVRGSFDEQCRIVARALELGINYFDNAPDYGDGAAEVNLGRVLKALQARPLINSKVEVRACDLDDIAGHVVLSTEESLRRLGVDCLDFLQIHNGPRAGPTALEGRGYKTLGLDDFTRPAGALDGLQRVLRDGKARHIGFICRGNDAREVNALLETGLFSMVNVSYTLLNPTAGMLRPPGLDVDRDGGAVLDATARHGIGAAVFSALAGGFLTDASVAGADRHPLARGVDREADATRESRRKAAQLLPIAVECGWTLAQAAYRFVLSHPGVTTVLGGFSGLSQLEELCAVSGAPPLNARVLNQIEALWRSNFAAA</sequence>
<dbReference type="AlphaFoldDB" id="A0A5B0HGN1"/>
<dbReference type="RefSeq" id="WP_149669047.1">
    <property type="nucleotide sequence ID" value="NZ_VTUZ01000003.1"/>
</dbReference>
<dbReference type="CDD" id="cd19104">
    <property type="entry name" value="AKR_unchar"/>
    <property type="match status" value="1"/>
</dbReference>
<evidence type="ECO:0000313" key="3">
    <source>
        <dbReference type="Proteomes" id="UP000325273"/>
    </source>
</evidence>
<dbReference type="PANTHER" id="PTHR43312:SF1">
    <property type="entry name" value="NADP-DEPENDENT OXIDOREDUCTASE DOMAIN-CONTAINING PROTEIN"/>
    <property type="match status" value="1"/>
</dbReference>
<comment type="caution">
    <text evidence="2">The sequence shown here is derived from an EMBL/GenBank/DDBJ whole genome shotgun (WGS) entry which is preliminary data.</text>
</comment>
<gene>
    <name evidence="2" type="ORF">FVF58_06460</name>
</gene>
<name>A0A5B0HGN1_9BURK</name>
<proteinExistence type="predicted"/>
<dbReference type="Proteomes" id="UP000325273">
    <property type="component" value="Unassembled WGS sequence"/>
</dbReference>
<dbReference type="EMBL" id="VTUZ01000003">
    <property type="protein sequence ID" value="KAA1014479.1"/>
    <property type="molecule type" value="Genomic_DNA"/>
</dbReference>
<organism evidence="2 3">
    <name type="scientific">Paraburkholderia panacisoli</name>
    <dbReference type="NCBI Taxonomy" id="2603818"/>
    <lineage>
        <taxon>Bacteria</taxon>
        <taxon>Pseudomonadati</taxon>
        <taxon>Pseudomonadota</taxon>
        <taxon>Betaproteobacteria</taxon>
        <taxon>Burkholderiales</taxon>
        <taxon>Burkholderiaceae</taxon>
        <taxon>Paraburkholderia</taxon>
    </lineage>
</organism>
<dbReference type="InterPro" id="IPR023210">
    <property type="entry name" value="NADP_OxRdtase_dom"/>
</dbReference>